<name>A0A644YWN2_9ZZZZ</name>
<dbReference type="CDD" id="cd02165">
    <property type="entry name" value="NMNAT"/>
    <property type="match status" value="1"/>
</dbReference>
<dbReference type="GO" id="GO:0009435">
    <property type="term" value="P:NAD+ biosynthetic process"/>
    <property type="evidence" value="ECO:0007669"/>
    <property type="project" value="UniProtKB-UniPathway"/>
</dbReference>
<dbReference type="SUPFAM" id="SSF52374">
    <property type="entry name" value="Nucleotidylyl transferase"/>
    <property type="match status" value="1"/>
</dbReference>
<keyword evidence="7" id="KW-0520">NAD</keyword>
<reference evidence="9" key="1">
    <citation type="submission" date="2019-08" db="EMBL/GenBank/DDBJ databases">
        <authorList>
            <person name="Kucharzyk K."/>
            <person name="Murdoch R.W."/>
            <person name="Higgins S."/>
            <person name="Loffler F."/>
        </authorList>
    </citation>
    <scope>NUCLEOTIDE SEQUENCE</scope>
</reference>
<dbReference type="GO" id="GO:0005524">
    <property type="term" value="F:ATP binding"/>
    <property type="evidence" value="ECO:0007669"/>
    <property type="project" value="UniProtKB-KW"/>
</dbReference>
<keyword evidence="4 9" id="KW-0548">Nucleotidyltransferase</keyword>
<evidence type="ECO:0000256" key="5">
    <source>
        <dbReference type="ARBA" id="ARBA00022741"/>
    </source>
</evidence>
<evidence type="ECO:0000259" key="8">
    <source>
        <dbReference type="Pfam" id="PF01467"/>
    </source>
</evidence>
<dbReference type="UniPathway" id="UPA00253"/>
<dbReference type="PANTHER" id="PTHR39321:SF3">
    <property type="entry name" value="PHOSPHOPANTETHEINE ADENYLYLTRANSFERASE"/>
    <property type="match status" value="1"/>
</dbReference>
<keyword evidence="2" id="KW-0662">Pyridine nucleotide biosynthesis</keyword>
<evidence type="ECO:0000256" key="6">
    <source>
        <dbReference type="ARBA" id="ARBA00022840"/>
    </source>
</evidence>
<accession>A0A644YWN2</accession>
<keyword evidence="6" id="KW-0067">ATP-binding</keyword>
<evidence type="ECO:0000256" key="7">
    <source>
        <dbReference type="ARBA" id="ARBA00023027"/>
    </source>
</evidence>
<evidence type="ECO:0000256" key="3">
    <source>
        <dbReference type="ARBA" id="ARBA00022679"/>
    </source>
</evidence>
<keyword evidence="3 9" id="KW-0808">Transferase</keyword>
<dbReference type="InterPro" id="IPR014729">
    <property type="entry name" value="Rossmann-like_a/b/a_fold"/>
</dbReference>
<comment type="pathway">
    <text evidence="1">Cofactor biosynthesis; NAD(+) biosynthesis.</text>
</comment>
<feature type="domain" description="Cytidyltransferase-like" evidence="8">
    <location>
        <begin position="5"/>
        <end position="181"/>
    </location>
</feature>
<evidence type="ECO:0000256" key="1">
    <source>
        <dbReference type="ARBA" id="ARBA00004790"/>
    </source>
</evidence>
<dbReference type="AlphaFoldDB" id="A0A644YWN2"/>
<dbReference type="EMBL" id="VSSQ01005914">
    <property type="protein sequence ID" value="MPM30873.1"/>
    <property type="molecule type" value="Genomic_DNA"/>
</dbReference>
<evidence type="ECO:0000313" key="9">
    <source>
        <dbReference type="EMBL" id="MPM30873.1"/>
    </source>
</evidence>
<dbReference type="Gene3D" id="3.40.50.620">
    <property type="entry name" value="HUPs"/>
    <property type="match status" value="1"/>
</dbReference>
<dbReference type="PANTHER" id="PTHR39321">
    <property type="entry name" value="NICOTINATE-NUCLEOTIDE ADENYLYLTRANSFERASE-RELATED"/>
    <property type="match status" value="1"/>
</dbReference>
<dbReference type="InterPro" id="IPR005248">
    <property type="entry name" value="NadD/NMNAT"/>
</dbReference>
<protein>
    <submittedName>
        <fullName evidence="9">Nicotinate-nucleotide adenylyltransferase</fullName>
        <ecNumber evidence="9">2.7.7.18</ecNumber>
    </submittedName>
</protein>
<evidence type="ECO:0000256" key="4">
    <source>
        <dbReference type="ARBA" id="ARBA00022695"/>
    </source>
</evidence>
<gene>
    <name evidence="9" type="primary">nadD_22</name>
    <name evidence="9" type="ORF">SDC9_77424</name>
</gene>
<sequence length="213" mass="25047">MKIVVFGGSFHPPHLGHWQMMLELLRRKFSYHGEDILADEIWLLPVGQHSFGKSLSAKVQRLELLTLFLKDFQQAFPQYAARLRMESYEIDRGEMSYTADTLRALRQQYPEHQFFFLIGSDNLANFHLWSDREGQDFHHLLAEFPVLVYPRLGYPFVPLYENMWPLADFPSVEISSTEIRQWLARGEDCQQFVSPSVLRYSKQESLFLIEKGN</sequence>
<dbReference type="HAMAP" id="MF_00244">
    <property type="entry name" value="NaMN_adenylyltr"/>
    <property type="match status" value="1"/>
</dbReference>
<evidence type="ECO:0000256" key="2">
    <source>
        <dbReference type="ARBA" id="ARBA00022642"/>
    </source>
</evidence>
<dbReference type="InterPro" id="IPR004821">
    <property type="entry name" value="Cyt_trans-like"/>
</dbReference>
<keyword evidence="5" id="KW-0547">Nucleotide-binding</keyword>
<dbReference type="EC" id="2.7.7.18" evidence="9"/>
<dbReference type="Pfam" id="PF01467">
    <property type="entry name" value="CTP_transf_like"/>
    <property type="match status" value="1"/>
</dbReference>
<comment type="caution">
    <text evidence="9">The sequence shown here is derived from an EMBL/GenBank/DDBJ whole genome shotgun (WGS) entry which is preliminary data.</text>
</comment>
<proteinExistence type="inferred from homology"/>
<dbReference type="GO" id="GO:0004515">
    <property type="term" value="F:nicotinate-nucleotide adenylyltransferase activity"/>
    <property type="evidence" value="ECO:0007669"/>
    <property type="project" value="UniProtKB-EC"/>
</dbReference>
<organism evidence="9">
    <name type="scientific">bioreactor metagenome</name>
    <dbReference type="NCBI Taxonomy" id="1076179"/>
    <lineage>
        <taxon>unclassified sequences</taxon>
        <taxon>metagenomes</taxon>
        <taxon>ecological metagenomes</taxon>
    </lineage>
</organism>